<dbReference type="OrthoDB" id="9134599at2"/>
<evidence type="ECO:0000313" key="2">
    <source>
        <dbReference type="Proteomes" id="UP000219522"/>
    </source>
</evidence>
<comment type="caution">
    <text evidence="1">The sequence shown here is derived from an EMBL/GenBank/DDBJ whole genome shotgun (WGS) entry which is preliminary data.</text>
</comment>
<keyword evidence="2" id="KW-1185">Reference proteome</keyword>
<reference evidence="1 2" key="1">
    <citation type="submission" date="2017-09" db="EMBL/GenBank/DDBJ databases">
        <authorList>
            <person name="Varghese N."/>
            <person name="Submissions S."/>
        </authorList>
    </citation>
    <scope>NUCLEOTIDE SEQUENCE [LARGE SCALE GENOMIC DNA]</scope>
    <source>
        <strain evidence="1 2">OK806</strain>
    </source>
</reference>
<dbReference type="Pfam" id="PF11154">
    <property type="entry name" value="DUF2934"/>
    <property type="match status" value="1"/>
</dbReference>
<proteinExistence type="predicted"/>
<name>A0A7Z7I2L2_9BURK</name>
<dbReference type="InterPro" id="IPR021327">
    <property type="entry name" value="DUF2934"/>
</dbReference>
<gene>
    <name evidence="1" type="ORF">SAMN05446927_0540</name>
</gene>
<evidence type="ECO:0000313" key="1">
    <source>
        <dbReference type="EMBL" id="SOE52800.1"/>
    </source>
</evidence>
<accession>A0A7Z7I2L2</accession>
<sequence length="74" mass="8751">MKELTLEERIRKKAYELWQQDGSMEGCADEYWRQAREIVEQEMLEEKSRSPCVGSEHRTLTCSAFELKINAKLL</sequence>
<evidence type="ECO:0008006" key="3">
    <source>
        <dbReference type="Google" id="ProtNLM"/>
    </source>
</evidence>
<dbReference type="Proteomes" id="UP000219522">
    <property type="component" value="Unassembled WGS sequence"/>
</dbReference>
<organism evidence="1 2">
    <name type="scientific">Caballeronia arationis</name>
    <dbReference type="NCBI Taxonomy" id="1777142"/>
    <lineage>
        <taxon>Bacteria</taxon>
        <taxon>Pseudomonadati</taxon>
        <taxon>Pseudomonadota</taxon>
        <taxon>Betaproteobacteria</taxon>
        <taxon>Burkholderiales</taxon>
        <taxon>Burkholderiaceae</taxon>
        <taxon>Caballeronia</taxon>
    </lineage>
</organism>
<dbReference type="EMBL" id="OCSU01000001">
    <property type="protein sequence ID" value="SOE52800.1"/>
    <property type="molecule type" value="Genomic_DNA"/>
</dbReference>
<protein>
    <recommendedName>
        <fullName evidence="3">DUF2934 domain-containing protein</fullName>
    </recommendedName>
</protein>
<dbReference type="RefSeq" id="WP_062644786.1">
    <property type="nucleotide sequence ID" value="NZ_FCOG02000510.1"/>
</dbReference>
<dbReference type="AlphaFoldDB" id="A0A7Z7I2L2"/>